<reference evidence="1" key="2">
    <citation type="submission" date="2014-08" db="EMBL/GenBank/DDBJ databases">
        <title>Exploiting Issatchenkia orientalis SD108 for Succinic Acid Production.</title>
        <authorList>
            <person name="Xiao H."/>
            <person name="Shao Z."/>
            <person name="Jiang Y."/>
            <person name="Dole S."/>
            <person name="Zhao H."/>
        </authorList>
    </citation>
    <scope>NUCLEOTIDE SEQUENCE [LARGE SCALE GENOMIC DNA]</scope>
    <source>
        <strain evidence="1">SD108</strain>
    </source>
</reference>
<name>A0A099NTQ0_PICKU</name>
<gene>
    <name evidence="2" type="ORF">CAS74_000101</name>
    <name evidence="1" type="ORF">JL09_g4617</name>
</gene>
<reference evidence="3" key="1">
    <citation type="journal article" date="2014" name="Microb. Cell Fact.">
        <title>Exploiting Issatchenkia orientalis SD108 for succinic acid production.</title>
        <authorList>
            <person name="Xiao H."/>
            <person name="Shao Z."/>
            <person name="Jiang Y."/>
            <person name="Dole S."/>
            <person name="Zhao H."/>
        </authorList>
    </citation>
    <scope>NUCLEOTIDE SEQUENCE [LARGE SCALE GENOMIC DNA]</scope>
    <source>
        <strain evidence="3">SD108</strain>
    </source>
</reference>
<dbReference type="Proteomes" id="UP000195871">
    <property type="component" value="Unassembled WGS sequence"/>
</dbReference>
<evidence type="ECO:0000313" key="3">
    <source>
        <dbReference type="Proteomes" id="UP000029867"/>
    </source>
</evidence>
<evidence type="ECO:0000313" key="4">
    <source>
        <dbReference type="Proteomes" id="UP000195871"/>
    </source>
</evidence>
<dbReference type="HOGENOM" id="CLU_2197343_0_0_1"/>
<dbReference type="AlphaFoldDB" id="A0A099NTQ0"/>
<dbReference type="Proteomes" id="UP000029867">
    <property type="component" value="Unassembled WGS sequence"/>
</dbReference>
<dbReference type="EMBL" id="JQFK01000100">
    <property type="protein sequence ID" value="KGK36233.1"/>
    <property type="molecule type" value="Genomic_DNA"/>
</dbReference>
<evidence type="ECO:0000313" key="2">
    <source>
        <dbReference type="EMBL" id="OUT23736.1"/>
    </source>
</evidence>
<evidence type="ECO:0000313" key="1">
    <source>
        <dbReference type="EMBL" id="KGK36233.1"/>
    </source>
</evidence>
<accession>A0A099NTQ0</accession>
<proteinExistence type="predicted"/>
<reference evidence="2 4" key="3">
    <citation type="submission" date="2017-05" db="EMBL/GenBank/DDBJ databases">
        <title>The Genome Sequence of Candida krusei Ckrusei653.</title>
        <authorList>
            <person name="Cuomo C."/>
            <person name="Forche A."/>
            <person name="Young S."/>
            <person name="Abouelleil A."/>
            <person name="Cao P."/>
            <person name="Chapman S."/>
            <person name="Cusick C."/>
            <person name="Shea T."/>
            <person name="Nusbaum C."/>
            <person name="Birren B."/>
        </authorList>
    </citation>
    <scope>NUCLEOTIDE SEQUENCE [LARGE SCALE GENOMIC DNA]</scope>
    <source>
        <strain evidence="2 4">Ckrusei653</strain>
    </source>
</reference>
<comment type="caution">
    <text evidence="1">The sequence shown here is derived from an EMBL/GenBank/DDBJ whole genome shotgun (WGS) entry which is preliminary data.</text>
</comment>
<sequence>MIVSDRGVTSTSTFYKIFNKKGIISPAIYYHSFRNERPAENDKSYNALFYLRKLFYQEHARLEYHRFAKEFSHYLTYFEGIGAFLFNIDFFSIQNSTNFVVDYYILYH</sequence>
<organism evidence="1 3">
    <name type="scientific">Pichia kudriavzevii</name>
    <name type="common">Yeast</name>
    <name type="synonym">Issatchenkia orientalis</name>
    <dbReference type="NCBI Taxonomy" id="4909"/>
    <lineage>
        <taxon>Eukaryota</taxon>
        <taxon>Fungi</taxon>
        <taxon>Dikarya</taxon>
        <taxon>Ascomycota</taxon>
        <taxon>Saccharomycotina</taxon>
        <taxon>Pichiomycetes</taxon>
        <taxon>Pichiales</taxon>
        <taxon>Pichiaceae</taxon>
        <taxon>Pichia</taxon>
    </lineage>
</organism>
<dbReference type="EMBL" id="NHMM01000001">
    <property type="protein sequence ID" value="OUT23736.1"/>
    <property type="molecule type" value="Genomic_DNA"/>
</dbReference>
<protein>
    <submittedName>
        <fullName evidence="1">Uncharacterized protein</fullName>
    </submittedName>
</protein>